<evidence type="ECO:0008006" key="3">
    <source>
        <dbReference type="Google" id="ProtNLM"/>
    </source>
</evidence>
<reference evidence="1" key="2">
    <citation type="submission" date="2021-04" db="EMBL/GenBank/DDBJ databases">
        <authorList>
            <person name="Gilroy R."/>
        </authorList>
    </citation>
    <scope>NUCLEOTIDE SEQUENCE</scope>
    <source>
        <strain evidence="1">1345</strain>
    </source>
</reference>
<dbReference type="EMBL" id="DXCQ01000008">
    <property type="protein sequence ID" value="HIY96205.1"/>
    <property type="molecule type" value="Genomic_DNA"/>
</dbReference>
<name>A0A9D1ZUV0_9FIRM</name>
<accession>A0A9D1ZUV0</accession>
<reference evidence="1" key="1">
    <citation type="journal article" date="2021" name="PeerJ">
        <title>Extensive microbial diversity within the chicken gut microbiome revealed by metagenomics and culture.</title>
        <authorList>
            <person name="Gilroy R."/>
            <person name="Ravi A."/>
            <person name="Getino M."/>
            <person name="Pursley I."/>
            <person name="Horton D.L."/>
            <person name="Alikhan N.F."/>
            <person name="Baker D."/>
            <person name="Gharbi K."/>
            <person name="Hall N."/>
            <person name="Watson M."/>
            <person name="Adriaenssens E.M."/>
            <person name="Foster-Nyarko E."/>
            <person name="Jarju S."/>
            <person name="Secka A."/>
            <person name="Antonio M."/>
            <person name="Oren A."/>
            <person name="Chaudhuri R.R."/>
            <person name="La Ragione R."/>
            <person name="Hildebrand F."/>
            <person name="Pallen M.J."/>
        </authorList>
    </citation>
    <scope>NUCLEOTIDE SEQUENCE</scope>
    <source>
        <strain evidence="1">1345</strain>
    </source>
</reference>
<evidence type="ECO:0000313" key="1">
    <source>
        <dbReference type="EMBL" id="HIY96205.1"/>
    </source>
</evidence>
<dbReference type="Proteomes" id="UP000886750">
    <property type="component" value="Unassembled WGS sequence"/>
</dbReference>
<comment type="caution">
    <text evidence="1">The sequence shown here is derived from an EMBL/GenBank/DDBJ whole genome shotgun (WGS) entry which is preliminary data.</text>
</comment>
<protein>
    <recommendedName>
        <fullName evidence="3">DUF3794 domain-containing protein</fullName>
    </recommendedName>
</protein>
<dbReference type="AlphaFoldDB" id="A0A9D1ZUV0"/>
<gene>
    <name evidence="1" type="ORF">H9729_00800</name>
</gene>
<organism evidence="1 2">
    <name type="scientific">Candidatus Borkfalkia excrementigallinarum</name>
    <dbReference type="NCBI Taxonomy" id="2838506"/>
    <lineage>
        <taxon>Bacteria</taxon>
        <taxon>Bacillati</taxon>
        <taxon>Bacillota</taxon>
        <taxon>Clostridia</taxon>
        <taxon>Christensenellales</taxon>
        <taxon>Christensenellaceae</taxon>
        <taxon>Candidatus Borkfalkia</taxon>
    </lineage>
</organism>
<evidence type="ECO:0000313" key="2">
    <source>
        <dbReference type="Proteomes" id="UP000886750"/>
    </source>
</evidence>
<sequence length="503" mass="53763">MSVSPKYENYEYTARGARLRSQSIVECRLSDWSENKILAVSPSVVLSGAEVLSGEVRYGGKLYFSVVARAPGGEIVGAERGAEFSHKAECESAAPAQSAEVSLFVEKVDIRPDGKSLILSAIVTAEIGLIVPARLEYLAGGEGVVCDYKPVRVCRTWQCGGTAEIEEEFDTDYVGDVLLHSEQVSLTRVVAAAGCLDVSGEINLCVLAKREGESDLVSYERLIPFRAEIPCDEAVTGSACDARACVSSVNLSAACDEDKNRCRIAAQLTVDIRGRVYRSDEVVLPQDAFCPGYRSELSFDTVRCEEPACAFTASERVSGTAAVDGTVDFACSLQASALCGAQVFAESAEGEISAEGVLNAAVFMKNGDGLPESVRVSLPFAFPIRCDRAKPGMRAVVTATVCGVSVRQKKEGELEAEGALKLFVVLFEGTSSAYVSRLEAGEAEEEKRSAIGVHIPAAGDTLWITAKKLGKTPEEVQSSNPELTFPLSGGERIVVYRRKNIAM</sequence>
<proteinExistence type="predicted"/>